<sequence>MDLTLTAETGRTPGSRISSRMRTEGSVPAVVYGLGRETLAVSVPWTELRRVLSTEAGINALITLDVNGQKDLAIVKDLQRHPIRRNVMHIDFLRVDPDAPVAVDIPIQLLGEAKAVEGRRGIVDHALKTMTVKAKPADIPSVITVDINDLKIGITITVADVVLPAGVFTEMDPGAPVVTGAATRFSVEYDHEEGNEPEAASAEAGADESAAEDSADEAGSDEAAGE</sequence>
<keyword evidence="1" id="KW-0699">rRNA-binding</keyword>
<reference evidence="9" key="1">
    <citation type="submission" date="2020-05" db="EMBL/GenBank/DDBJ databases">
        <authorList>
            <person name="Chiriac C."/>
            <person name="Salcher M."/>
            <person name="Ghai R."/>
            <person name="Kavagutti S V."/>
        </authorList>
    </citation>
    <scope>NUCLEOTIDE SEQUENCE</scope>
</reference>
<feature type="domain" description="Large ribosomal subunit protein bL25 beta" evidence="7">
    <location>
        <begin position="101"/>
        <end position="182"/>
    </location>
</feature>
<dbReference type="AlphaFoldDB" id="A0A6J7I0E2"/>
<dbReference type="GO" id="GO:0006412">
    <property type="term" value="P:translation"/>
    <property type="evidence" value="ECO:0007669"/>
    <property type="project" value="InterPro"/>
</dbReference>
<accession>A0A6J7I0E2</accession>
<feature type="compositionally biased region" description="Acidic residues" evidence="5">
    <location>
        <begin position="205"/>
        <end position="226"/>
    </location>
</feature>
<evidence type="ECO:0000256" key="2">
    <source>
        <dbReference type="ARBA" id="ARBA00022884"/>
    </source>
</evidence>
<dbReference type="SUPFAM" id="SSF50715">
    <property type="entry name" value="Ribosomal protein L25-like"/>
    <property type="match status" value="1"/>
</dbReference>
<dbReference type="Pfam" id="PF01386">
    <property type="entry name" value="Ribosomal_L25p"/>
    <property type="match status" value="1"/>
</dbReference>
<keyword evidence="3" id="KW-0689">Ribosomal protein</keyword>
<dbReference type="GO" id="GO:0022625">
    <property type="term" value="C:cytosolic large ribosomal subunit"/>
    <property type="evidence" value="ECO:0007669"/>
    <property type="project" value="TreeGrafter"/>
</dbReference>
<dbReference type="InterPro" id="IPR011035">
    <property type="entry name" value="Ribosomal_bL25/Gln-tRNA_synth"/>
</dbReference>
<keyword evidence="4" id="KW-0687">Ribonucleoprotein</keyword>
<dbReference type="Gene3D" id="2.40.240.10">
    <property type="entry name" value="Ribosomal Protein L25, Chain P"/>
    <property type="match status" value="1"/>
</dbReference>
<evidence type="ECO:0000256" key="4">
    <source>
        <dbReference type="ARBA" id="ARBA00023274"/>
    </source>
</evidence>
<dbReference type="GO" id="GO:0008097">
    <property type="term" value="F:5S rRNA binding"/>
    <property type="evidence" value="ECO:0007669"/>
    <property type="project" value="InterPro"/>
</dbReference>
<gene>
    <name evidence="8" type="ORF">UFOPK1392_01121</name>
    <name evidence="9" type="ORF">UFOPK3733_00261</name>
</gene>
<dbReference type="InterPro" id="IPR001021">
    <property type="entry name" value="Ribosomal_bL25_long"/>
</dbReference>
<dbReference type="InterPro" id="IPR029751">
    <property type="entry name" value="Ribosomal_L25_dom"/>
</dbReference>
<dbReference type="GO" id="GO:0003735">
    <property type="term" value="F:structural constituent of ribosome"/>
    <property type="evidence" value="ECO:0007669"/>
    <property type="project" value="InterPro"/>
</dbReference>
<dbReference type="PANTHER" id="PTHR33284:SF1">
    <property type="entry name" value="RIBOSOMAL PROTEIN L25_GLN-TRNA SYNTHETASE, ANTI-CODON-BINDING DOMAIN-CONTAINING PROTEIN"/>
    <property type="match status" value="1"/>
</dbReference>
<dbReference type="CDD" id="cd00495">
    <property type="entry name" value="Ribosomal_L25_TL5_CTC"/>
    <property type="match status" value="1"/>
</dbReference>
<dbReference type="InterPro" id="IPR037121">
    <property type="entry name" value="Ribosomal_bL25_C"/>
</dbReference>
<keyword evidence="2" id="KW-0694">RNA-binding</keyword>
<evidence type="ECO:0000313" key="9">
    <source>
        <dbReference type="EMBL" id="CAB4924238.1"/>
    </source>
</evidence>
<dbReference type="InterPro" id="IPR020057">
    <property type="entry name" value="Ribosomal_bL25_b-dom"/>
</dbReference>
<dbReference type="NCBIfam" id="TIGR00731">
    <property type="entry name" value="bL25_bact_ctc"/>
    <property type="match status" value="1"/>
</dbReference>
<name>A0A6J7I0E2_9ZZZZ</name>
<evidence type="ECO:0000259" key="6">
    <source>
        <dbReference type="Pfam" id="PF01386"/>
    </source>
</evidence>
<feature type="region of interest" description="Disordered" evidence="5">
    <location>
        <begin position="1"/>
        <end position="20"/>
    </location>
</feature>
<proteinExistence type="inferred from homology"/>
<evidence type="ECO:0000313" key="8">
    <source>
        <dbReference type="EMBL" id="CAB4323366.1"/>
    </source>
</evidence>
<evidence type="ECO:0000256" key="3">
    <source>
        <dbReference type="ARBA" id="ARBA00022980"/>
    </source>
</evidence>
<dbReference type="InterPro" id="IPR020930">
    <property type="entry name" value="Ribosomal_uL5_bac-type"/>
</dbReference>
<dbReference type="Pfam" id="PF14693">
    <property type="entry name" value="Ribosomal_TL5_C"/>
    <property type="match status" value="1"/>
</dbReference>
<dbReference type="HAMAP" id="MF_01334">
    <property type="entry name" value="Ribosomal_bL25_CTC"/>
    <property type="match status" value="1"/>
</dbReference>
<feature type="domain" description="Large ribosomal subunit protein bL25 L25" evidence="6">
    <location>
        <begin position="11"/>
        <end position="92"/>
    </location>
</feature>
<evidence type="ECO:0000256" key="5">
    <source>
        <dbReference type="SAM" id="MobiDB-lite"/>
    </source>
</evidence>
<organism evidence="9">
    <name type="scientific">freshwater metagenome</name>
    <dbReference type="NCBI Taxonomy" id="449393"/>
    <lineage>
        <taxon>unclassified sequences</taxon>
        <taxon>metagenomes</taxon>
        <taxon>ecological metagenomes</taxon>
    </lineage>
</organism>
<protein>
    <submittedName>
        <fullName evidence="9">Unannotated protein</fullName>
    </submittedName>
</protein>
<dbReference type="EMBL" id="CAFBNC010000007">
    <property type="protein sequence ID" value="CAB4924238.1"/>
    <property type="molecule type" value="Genomic_DNA"/>
</dbReference>
<dbReference type="Gene3D" id="2.170.120.20">
    <property type="entry name" value="Ribosomal protein L25, beta domain"/>
    <property type="match status" value="1"/>
</dbReference>
<feature type="region of interest" description="Disordered" evidence="5">
    <location>
        <begin position="188"/>
        <end position="226"/>
    </location>
</feature>
<dbReference type="PANTHER" id="PTHR33284">
    <property type="entry name" value="RIBOSOMAL PROTEIN L25/GLN-TRNA SYNTHETASE, ANTI-CODON-BINDING DOMAIN-CONTAINING PROTEIN"/>
    <property type="match status" value="1"/>
</dbReference>
<evidence type="ECO:0000259" key="7">
    <source>
        <dbReference type="Pfam" id="PF14693"/>
    </source>
</evidence>
<evidence type="ECO:0000256" key="1">
    <source>
        <dbReference type="ARBA" id="ARBA00022730"/>
    </source>
</evidence>
<dbReference type="EMBL" id="CAEMXZ010000040">
    <property type="protein sequence ID" value="CAB4323366.1"/>
    <property type="molecule type" value="Genomic_DNA"/>
</dbReference>
<dbReference type="InterPro" id="IPR020056">
    <property type="entry name" value="Rbsml_bL25/Gln-tRNA_synth_N"/>
</dbReference>